<dbReference type="AlphaFoldDB" id="A0A1Y0B0M8"/>
<gene>
    <name evidence="1" type="ORF">AEK19_MT0702</name>
</gene>
<dbReference type="EMBL" id="KY774314">
    <property type="protein sequence ID" value="ART30949.1"/>
    <property type="molecule type" value="Genomic_DNA"/>
</dbReference>
<keyword evidence="1" id="KW-0496">Mitochondrion</keyword>
<proteinExistence type="predicted"/>
<evidence type="ECO:0000313" key="1">
    <source>
        <dbReference type="EMBL" id="ART30949.1"/>
    </source>
</evidence>
<organism evidence="1">
    <name type="scientific">Utricularia reniformis</name>
    <dbReference type="NCBI Taxonomy" id="192314"/>
    <lineage>
        <taxon>Eukaryota</taxon>
        <taxon>Viridiplantae</taxon>
        <taxon>Streptophyta</taxon>
        <taxon>Embryophyta</taxon>
        <taxon>Tracheophyta</taxon>
        <taxon>Spermatophyta</taxon>
        <taxon>Magnoliopsida</taxon>
        <taxon>eudicotyledons</taxon>
        <taxon>Gunneridae</taxon>
        <taxon>Pentapetalae</taxon>
        <taxon>asterids</taxon>
        <taxon>lamiids</taxon>
        <taxon>Lamiales</taxon>
        <taxon>Lentibulariaceae</taxon>
        <taxon>Utricularia</taxon>
    </lineage>
</organism>
<geneLocation type="mitochondrion" evidence="1"/>
<sequence length="48" mass="5621">MNNGFFLSYFQLTSFNLHWHKNLLNLKIEPSLRRLRVVGQSPDCSEIG</sequence>
<protein>
    <submittedName>
        <fullName evidence="1">Uncharacterized protein</fullName>
    </submittedName>
</protein>
<reference evidence="1" key="1">
    <citation type="submission" date="2017-03" db="EMBL/GenBank/DDBJ databases">
        <title>The mitochondrial genome of the carnivorous plant Utricularia reniformis (Lentibulariaceae): structure, comparative analysis and evolutionary landmarks.</title>
        <authorList>
            <person name="Silva S.R."/>
            <person name="Alvarenga D.O."/>
            <person name="Michael T.P."/>
            <person name="Miranda V.F.O."/>
            <person name="Varani A.M."/>
        </authorList>
    </citation>
    <scope>NUCLEOTIDE SEQUENCE</scope>
</reference>
<accession>A0A1Y0B0M8</accession>
<name>A0A1Y0B0M8_9LAMI</name>